<dbReference type="Pfam" id="PF17820">
    <property type="entry name" value="PDZ_6"/>
    <property type="match status" value="1"/>
</dbReference>
<name>A0A540VLN1_9CHLR</name>
<dbReference type="InterPro" id="IPR029045">
    <property type="entry name" value="ClpP/crotonase-like_dom_sf"/>
</dbReference>
<evidence type="ECO:0000256" key="1">
    <source>
        <dbReference type="ARBA" id="ARBA00009179"/>
    </source>
</evidence>
<dbReference type="CDD" id="cd07560">
    <property type="entry name" value="Peptidase_S41_CPP"/>
    <property type="match status" value="1"/>
</dbReference>
<evidence type="ECO:0000256" key="3">
    <source>
        <dbReference type="ARBA" id="ARBA00022801"/>
    </source>
</evidence>
<comment type="similarity">
    <text evidence="1 5">Belongs to the peptidase S41A family.</text>
</comment>
<dbReference type="Proteomes" id="UP000317371">
    <property type="component" value="Unassembled WGS sequence"/>
</dbReference>
<dbReference type="PANTHER" id="PTHR32060">
    <property type="entry name" value="TAIL-SPECIFIC PROTEASE"/>
    <property type="match status" value="1"/>
</dbReference>
<dbReference type="InterPro" id="IPR004447">
    <property type="entry name" value="Peptidase_S41A"/>
</dbReference>
<evidence type="ECO:0000256" key="5">
    <source>
        <dbReference type="RuleBase" id="RU004404"/>
    </source>
</evidence>
<keyword evidence="2 5" id="KW-0645">Protease</keyword>
<dbReference type="NCBIfam" id="TIGR00225">
    <property type="entry name" value="prc"/>
    <property type="match status" value="1"/>
</dbReference>
<dbReference type="PROSITE" id="PS50106">
    <property type="entry name" value="PDZ"/>
    <property type="match status" value="1"/>
</dbReference>
<dbReference type="AlphaFoldDB" id="A0A540VLN1"/>
<dbReference type="InterPro" id="IPR005151">
    <property type="entry name" value="Tail-specific_protease"/>
</dbReference>
<keyword evidence="4 5" id="KW-0720">Serine protease</keyword>
<dbReference type="Gene3D" id="3.90.226.10">
    <property type="entry name" value="2-enoyl-CoA Hydratase, Chain A, domain 1"/>
    <property type="match status" value="1"/>
</dbReference>
<dbReference type="CDD" id="cd06782">
    <property type="entry name" value="cpPDZ_CPP-like"/>
    <property type="match status" value="1"/>
</dbReference>
<dbReference type="OrthoDB" id="9812068at2"/>
<comment type="caution">
    <text evidence="7">The sequence shown here is derived from an EMBL/GenBank/DDBJ whole genome shotgun (WGS) entry which is preliminary data.</text>
</comment>
<evidence type="ECO:0000313" key="7">
    <source>
        <dbReference type="EMBL" id="TQE97667.1"/>
    </source>
</evidence>
<dbReference type="InParanoid" id="A0A540VLN1"/>
<protein>
    <submittedName>
        <fullName evidence="7">S41 family peptidase</fullName>
    </submittedName>
</protein>
<dbReference type="GO" id="GO:0007165">
    <property type="term" value="P:signal transduction"/>
    <property type="evidence" value="ECO:0007669"/>
    <property type="project" value="TreeGrafter"/>
</dbReference>
<dbReference type="GO" id="GO:0004175">
    <property type="term" value="F:endopeptidase activity"/>
    <property type="evidence" value="ECO:0007669"/>
    <property type="project" value="TreeGrafter"/>
</dbReference>
<proteinExistence type="inferred from homology"/>
<keyword evidence="3 5" id="KW-0378">Hydrolase</keyword>
<feature type="domain" description="PDZ" evidence="6">
    <location>
        <begin position="96"/>
        <end position="179"/>
    </location>
</feature>
<dbReference type="Pfam" id="PF03572">
    <property type="entry name" value="Peptidase_S41"/>
    <property type="match status" value="1"/>
</dbReference>
<accession>A0A540VLN1</accession>
<dbReference type="FunCoup" id="A0A540VLN1">
    <property type="interactions" value="402"/>
</dbReference>
<gene>
    <name evidence="7" type="ORF">FKZ61_02000</name>
</gene>
<dbReference type="RefSeq" id="WP_141608394.1">
    <property type="nucleotide sequence ID" value="NZ_VIGC02000002.1"/>
</dbReference>
<dbReference type="EMBL" id="VIGC01000002">
    <property type="protein sequence ID" value="TQE97667.1"/>
    <property type="molecule type" value="Genomic_DNA"/>
</dbReference>
<dbReference type="InterPro" id="IPR041489">
    <property type="entry name" value="PDZ_6"/>
</dbReference>
<reference evidence="7 8" key="1">
    <citation type="submission" date="2019-06" db="EMBL/GenBank/DDBJ databases">
        <title>Genome sequence of Litorilinea aerophila BAA-2444.</title>
        <authorList>
            <person name="Maclea K.S."/>
            <person name="Maurais E.G."/>
            <person name="Iannazzi L.C."/>
        </authorList>
    </citation>
    <scope>NUCLEOTIDE SEQUENCE [LARGE SCALE GENOMIC DNA]</scope>
    <source>
        <strain evidence="7 8">ATCC BAA-2444</strain>
    </source>
</reference>
<dbReference type="GO" id="GO:0006508">
    <property type="term" value="P:proteolysis"/>
    <property type="evidence" value="ECO:0007669"/>
    <property type="project" value="UniProtKB-KW"/>
</dbReference>
<evidence type="ECO:0000313" key="8">
    <source>
        <dbReference type="Proteomes" id="UP000317371"/>
    </source>
</evidence>
<dbReference type="SMART" id="SM00245">
    <property type="entry name" value="TSPc"/>
    <property type="match status" value="1"/>
</dbReference>
<dbReference type="SMART" id="SM00228">
    <property type="entry name" value="PDZ"/>
    <property type="match status" value="1"/>
</dbReference>
<evidence type="ECO:0000259" key="6">
    <source>
        <dbReference type="PROSITE" id="PS50106"/>
    </source>
</evidence>
<dbReference type="Gene3D" id="3.30.750.44">
    <property type="match status" value="1"/>
</dbReference>
<evidence type="ECO:0000256" key="2">
    <source>
        <dbReference type="ARBA" id="ARBA00022670"/>
    </source>
</evidence>
<dbReference type="Gene3D" id="2.30.42.10">
    <property type="match status" value="1"/>
</dbReference>
<dbReference type="PANTHER" id="PTHR32060:SF30">
    <property type="entry name" value="CARBOXY-TERMINAL PROCESSING PROTEASE CTPA"/>
    <property type="match status" value="1"/>
</dbReference>
<sequence>MRASKLFIYLGLVSCLLLAFGIGYISYPLLHTAPDPTGRSTTEDDPELALYREAVRLLQRDFYGRQPTATQRIYGAIRGMVETYNDPYTFFVEPHPRELERDELRGSFGGIGAEIEEGPDGFLLHPLPDQPAAQAGVEDGDLLLMVDDQEITQSMTLNEVVALVRGPVGSQVSLVLRRQQGDTSEELTVQITRVQIETPTIEFQLLESSTQGGAIGYIRQSLFSERSPQEMRQAIETLLAQGADRFILDLRGNPGGLVDAAVKIADLWLDGGPIVIERRADGSEEVLSAQPGTLADDAPLVVIVDGGSASASEIVAGALQDRGRATLVGEKTFGKGSVQLIHELSDSSSLHITYAQWFTPNRHQISDQGLTPDILVAAGEDPLPAAIAAVDRAAVARAPAD</sequence>
<dbReference type="GO" id="GO:0030288">
    <property type="term" value="C:outer membrane-bounded periplasmic space"/>
    <property type="evidence" value="ECO:0007669"/>
    <property type="project" value="TreeGrafter"/>
</dbReference>
<dbReference type="SUPFAM" id="SSF52096">
    <property type="entry name" value="ClpP/crotonase"/>
    <property type="match status" value="1"/>
</dbReference>
<dbReference type="SUPFAM" id="SSF50156">
    <property type="entry name" value="PDZ domain-like"/>
    <property type="match status" value="1"/>
</dbReference>
<keyword evidence="8" id="KW-1185">Reference proteome</keyword>
<dbReference type="GO" id="GO:0008236">
    <property type="term" value="F:serine-type peptidase activity"/>
    <property type="evidence" value="ECO:0007669"/>
    <property type="project" value="UniProtKB-KW"/>
</dbReference>
<organism evidence="7 8">
    <name type="scientific">Litorilinea aerophila</name>
    <dbReference type="NCBI Taxonomy" id="1204385"/>
    <lineage>
        <taxon>Bacteria</taxon>
        <taxon>Bacillati</taxon>
        <taxon>Chloroflexota</taxon>
        <taxon>Caldilineae</taxon>
        <taxon>Caldilineales</taxon>
        <taxon>Caldilineaceae</taxon>
        <taxon>Litorilinea</taxon>
    </lineage>
</organism>
<dbReference type="InterPro" id="IPR036034">
    <property type="entry name" value="PDZ_sf"/>
</dbReference>
<dbReference type="InterPro" id="IPR001478">
    <property type="entry name" value="PDZ"/>
</dbReference>
<evidence type="ECO:0000256" key="4">
    <source>
        <dbReference type="ARBA" id="ARBA00022825"/>
    </source>
</evidence>